<gene>
    <name evidence="2" type="ORF">GR702_12000</name>
</gene>
<dbReference type="PROSITE" id="PS51257">
    <property type="entry name" value="PROKAR_LIPOPROTEIN"/>
    <property type="match status" value="1"/>
</dbReference>
<accession>A0A7X4GH05</accession>
<evidence type="ECO:0000313" key="3">
    <source>
        <dbReference type="Proteomes" id="UP000465810"/>
    </source>
</evidence>
<dbReference type="Proteomes" id="UP000465810">
    <property type="component" value="Unassembled WGS sequence"/>
</dbReference>
<feature type="signal peptide" evidence="1">
    <location>
        <begin position="1"/>
        <end position="19"/>
    </location>
</feature>
<reference evidence="2 3" key="1">
    <citation type="submission" date="2019-12" db="EMBL/GenBank/DDBJ databases">
        <authorList>
            <person name="Feng G."/>
            <person name="Zhu H."/>
        </authorList>
    </citation>
    <scope>NUCLEOTIDE SEQUENCE [LARGE SCALE GENOMIC DNA]</scope>
    <source>
        <strain evidence="2 3">FGD1</strain>
    </source>
</reference>
<feature type="chain" id="PRO_5030627139" evidence="1">
    <location>
        <begin position="20"/>
        <end position="215"/>
    </location>
</feature>
<keyword evidence="3" id="KW-1185">Reference proteome</keyword>
<organism evidence="2 3">
    <name type="scientific">Novosphingobium silvae</name>
    <dbReference type="NCBI Taxonomy" id="2692619"/>
    <lineage>
        <taxon>Bacteria</taxon>
        <taxon>Pseudomonadati</taxon>
        <taxon>Pseudomonadota</taxon>
        <taxon>Alphaproteobacteria</taxon>
        <taxon>Sphingomonadales</taxon>
        <taxon>Sphingomonadaceae</taxon>
        <taxon>Novosphingobium</taxon>
    </lineage>
</organism>
<dbReference type="EMBL" id="WVTD01000008">
    <property type="protein sequence ID" value="MYL98488.1"/>
    <property type="molecule type" value="Genomic_DNA"/>
</dbReference>
<dbReference type="AlphaFoldDB" id="A0A7X4GH05"/>
<sequence length="215" mass="22529">MTKRTLTARRTLASRRTFAAFFPAAAALALSACVAPVGPVEVTRFHAPDITRLGRGTITVEPAQGQADSLEFRTYAGSVARELTKLGYTEVLPGQAPSAQVALLTLERQTFKPQRERGPVSVGVGGATGGYGSGVGLGLGFDLSGPPKDQIGTRMFVAIRERAAPATATALWEGRAEFVVRADSPLAQAPLGSAKMTEALFKGFPGRSGETIQVK</sequence>
<evidence type="ECO:0000313" key="2">
    <source>
        <dbReference type="EMBL" id="MYL98488.1"/>
    </source>
</evidence>
<dbReference type="RefSeq" id="WP_160986130.1">
    <property type="nucleotide sequence ID" value="NZ_WVTD01000008.1"/>
</dbReference>
<name>A0A7X4GH05_9SPHN</name>
<comment type="caution">
    <text evidence="2">The sequence shown here is derived from an EMBL/GenBank/DDBJ whole genome shotgun (WGS) entry which is preliminary data.</text>
</comment>
<proteinExistence type="predicted"/>
<protein>
    <submittedName>
        <fullName evidence="2">DUF4136 domain-containing protein</fullName>
    </submittedName>
</protein>
<evidence type="ECO:0000256" key="1">
    <source>
        <dbReference type="SAM" id="SignalP"/>
    </source>
</evidence>
<keyword evidence="1" id="KW-0732">Signal</keyword>